<organism evidence="1 2">
    <name type="scientific">Neolewinella xylanilytica</name>
    <dbReference type="NCBI Taxonomy" id="1514080"/>
    <lineage>
        <taxon>Bacteria</taxon>
        <taxon>Pseudomonadati</taxon>
        <taxon>Bacteroidota</taxon>
        <taxon>Saprospiria</taxon>
        <taxon>Saprospirales</taxon>
        <taxon>Lewinellaceae</taxon>
        <taxon>Neolewinella</taxon>
    </lineage>
</organism>
<dbReference type="AlphaFoldDB" id="A0A2S6IAA1"/>
<dbReference type="EMBL" id="PTJC01000005">
    <property type="protein sequence ID" value="PPK88418.1"/>
    <property type="molecule type" value="Genomic_DNA"/>
</dbReference>
<name>A0A2S6IAA1_9BACT</name>
<dbReference type="Proteomes" id="UP000237662">
    <property type="component" value="Unassembled WGS sequence"/>
</dbReference>
<reference evidence="1 2" key="1">
    <citation type="submission" date="2018-02" db="EMBL/GenBank/DDBJ databases">
        <title>Genomic Encyclopedia of Archaeal and Bacterial Type Strains, Phase II (KMG-II): from individual species to whole genera.</title>
        <authorList>
            <person name="Goeker M."/>
        </authorList>
    </citation>
    <scope>NUCLEOTIDE SEQUENCE [LARGE SCALE GENOMIC DNA]</scope>
    <source>
        <strain evidence="1 2">DSM 29526</strain>
    </source>
</reference>
<comment type="caution">
    <text evidence="1">The sequence shown here is derived from an EMBL/GenBank/DDBJ whole genome shotgun (WGS) entry which is preliminary data.</text>
</comment>
<proteinExistence type="predicted"/>
<sequence length="38" mass="4278">MPADVSGTSGSVSRHPVRYLSHWPLAMIRFGYFLVGER</sequence>
<evidence type="ECO:0000313" key="1">
    <source>
        <dbReference type="EMBL" id="PPK88418.1"/>
    </source>
</evidence>
<protein>
    <submittedName>
        <fullName evidence="1">Uncharacterized protein</fullName>
    </submittedName>
</protein>
<evidence type="ECO:0000313" key="2">
    <source>
        <dbReference type="Proteomes" id="UP000237662"/>
    </source>
</evidence>
<accession>A0A2S6IAA1</accession>
<gene>
    <name evidence="1" type="ORF">CLV84_1385</name>
</gene>
<keyword evidence="2" id="KW-1185">Reference proteome</keyword>